<proteinExistence type="predicted"/>
<evidence type="ECO:0000313" key="2">
    <source>
        <dbReference type="Proteomes" id="UP001631949"/>
    </source>
</evidence>
<keyword evidence="2" id="KW-1185">Reference proteome</keyword>
<evidence type="ECO:0000313" key="1">
    <source>
        <dbReference type="EMBL" id="MFM9413337.1"/>
    </source>
</evidence>
<protein>
    <submittedName>
        <fullName evidence="1">Uncharacterized protein</fullName>
    </submittedName>
</protein>
<organism evidence="1 2">
    <name type="scientific">Peptococcus simiae</name>
    <dbReference type="NCBI Taxonomy" id="1643805"/>
    <lineage>
        <taxon>Bacteria</taxon>
        <taxon>Bacillati</taxon>
        <taxon>Bacillota</taxon>
        <taxon>Clostridia</taxon>
        <taxon>Eubacteriales</taxon>
        <taxon>Peptococcaceae</taxon>
        <taxon>Peptococcus</taxon>
    </lineage>
</organism>
<comment type="caution">
    <text evidence="1">The sequence shown here is derived from an EMBL/GenBank/DDBJ whole genome shotgun (WGS) entry which is preliminary data.</text>
</comment>
<sequence>MINWAAHRAQVEQLYEDRATIIVARMQRDPKTHETAEVWVDTDTYPCHLDWQGAGIEASDTVSRQSQSVQVILPPEADIPPGCRMRIQLAAGKSILFKACSPIAIKPSHQLVGLELPEAVV</sequence>
<name>A0ABW9GXI6_9FIRM</name>
<accession>A0ABW9GXI6</accession>
<dbReference type="EMBL" id="JBJUVG010000003">
    <property type="protein sequence ID" value="MFM9413337.1"/>
    <property type="molecule type" value="Genomic_DNA"/>
</dbReference>
<reference evidence="1 2" key="1">
    <citation type="journal article" date="2016" name="Int. J. Syst. Evol. Microbiol.">
        <title>Peptococcus simiae sp. nov., isolated from rhesus macaque faeces and emended description of the genus Peptococcus.</title>
        <authorList>
            <person name="Shkoporov A.N."/>
            <person name="Efimov B.A."/>
            <person name="Kondova I."/>
            <person name="Ouwerling B."/>
            <person name="Chaplin A.V."/>
            <person name="Shcherbakova V.A."/>
            <person name="Langermans J.A.M."/>
        </authorList>
    </citation>
    <scope>NUCLEOTIDE SEQUENCE [LARGE SCALE GENOMIC DNA]</scope>
    <source>
        <strain evidence="1 2">M108</strain>
    </source>
</reference>
<dbReference type="Proteomes" id="UP001631949">
    <property type="component" value="Unassembled WGS sequence"/>
</dbReference>
<dbReference type="RefSeq" id="WP_408976956.1">
    <property type="nucleotide sequence ID" value="NZ_JBJUVG010000003.1"/>
</dbReference>
<gene>
    <name evidence="1" type="ORF">ACKQTC_03040</name>
</gene>